<feature type="compositionally biased region" description="Low complexity" evidence="2">
    <location>
        <begin position="169"/>
        <end position="200"/>
    </location>
</feature>
<dbReference type="RefSeq" id="WP_064230841.1">
    <property type="nucleotide sequence ID" value="NZ_LVZK01000001.1"/>
</dbReference>
<dbReference type="Pfam" id="PF00498">
    <property type="entry name" value="FHA"/>
    <property type="match status" value="1"/>
</dbReference>
<dbReference type="STRING" id="1823756.A4H34_01540"/>
<feature type="compositionally biased region" description="Acidic residues" evidence="2">
    <location>
        <begin position="388"/>
        <end position="404"/>
    </location>
</feature>
<feature type="compositionally biased region" description="Basic and acidic residues" evidence="2">
    <location>
        <begin position="201"/>
        <end position="215"/>
    </location>
</feature>
<proteinExistence type="predicted"/>
<feature type="region of interest" description="Disordered" evidence="2">
    <location>
        <begin position="169"/>
        <end position="222"/>
    </location>
</feature>
<gene>
    <name evidence="4" type="ORF">A4H34_01540</name>
</gene>
<dbReference type="AlphaFoldDB" id="A0A179B2K6"/>
<feature type="region of interest" description="Disordered" evidence="2">
    <location>
        <begin position="580"/>
        <end position="599"/>
    </location>
</feature>
<feature type="compositionally biased region" description="Low complexity" evidence="2">
    <location>
        <begin position="288"/>
        <end position="313"/>
    </location>
</feature>
<reference evidence="4 5" key="1">
    <citation type="submission" date="2016-04" db="EMBL/GenBank/DDBJ databases">
        <title>Peptidophaga gingivicola gen. nov., sp. nov., isolated from human subgingival plaque.</title>
        <authorList>
            <person name="Beall C.J."/>
            <person name="Mokrzan E.M."/>
            <person name="Griffen A.L."/>
            <person name="Leys E.J."/>
        </authorList>
    </citation>
    <scope>NUCLEOTIDE SEQUENCE [LARGE SCALE GENOMIC DNA]</scope>
    <source>
        <strain evidence="4 5">BA112</strain>
    </source>
</reference>
<feature type="domain" description="FHA" evidence="3">
    <location>
        <begin position="573"/>
        <end position="629"/>
    </location>
</feature>
<organism evidence="4 5">
    <name type="scientific">Peptidiphaga gingivicola</name>
    <dbReference type="NCBI Taxonomy" id="2741497"/>
    <lineage>
        <taxon>Bacteria</taxon>
        <taxon>Bacillati</taxon>
        <taxon>Actinomycetota</taxon>
        <taxon>Actinomycetes</taxon>
        <taxon>Actinomycetales</taxon>
        <taxon>Actinomycetaceae</taxon>
        <taxon>Peptidiphaga</taxon>
    </lineage>
</organism>
<comment type="caution">
    <text evidence="4">The sequence shown here is derived from an EMBL/GenBank/DDBJ whole genome shotgun (WGS) entry which is preliminary data.</text>
</comment>
<protein>
    <recommendedName>
        <fullName evidence="3">FHA domain-containing protein</fullName>
    </recommendedName>
</protein>
<feature type="compositionally biased region" description="Low complexity" evidence="2">
    <location>
        <begin position="374"/>
        <end position="385"/>
    </location>
</feature>
<dbReference type="InterPro" id="IPR008984">
    <property type="entry name" value="SMAD_FHA_dom_sf"/>
</dbReference>
<dbReference type="OrthoDB" id="5485098at2"/>
<dbReference type="Proteomes" id="UP000078368">
    <property type="component" value="Unassembled WGS sequence"/>
</dbReference>
<feature type="compositionally biased region" description="Low complexity" evidence="2">
    <location>
        <begin position="480"/>
        <end position="490"/>
    </location>
</feature>
<dbReference type="CDD" id="cd00060">
    <property type="entry name" value="FHA"/>
    <property type="match status" value="1"/>
</dbReference>
<dbReference type="SUPFAM" id="SSF49879">
    <property type="entry name" value="SMAD/FHA domain"/>
    <property type="match status" value="1"/>
</dbReference>
<evidence type="ECO:0000259" key="3">
    <source>
        <dbReference type="PROSITE" id="PS50006"/>
    </source>
</evidence>
<keyword evidence="1" id="KW-0597">Phosphoprotein</keyword>
<sequence>MYITRAQAKSGDVLAVVAPHGAMMVQGATPSQAEWLWEAIRSGSTFQQLVEALGFGVRPSRQIPAFAIAVSEGEHLRVALRGAFRACDRDGNVLGTGMETPTWNEAFIDRMADLVLDAGPGAGVGRPEGLPFADGIAATSALLLAFVPGHPEIRGAAADSRAKEAAAYGAAGSSPAPGGYGAADQGAEAAPAPQAVQEAADVSKEPAEAEAKEEGPLPANPIDALEKTRMPLDEPTLDAVNGADDVASAGSPEKADEPSAEAPFFIDSVPGDFHTPQAEEEKTEWQDAAPVEAEAPAPVEAEGPAAQTPAAEDGATEEEEAIPAEELEEIAANLSSAGEVGDQAPEEDVPEEQPRFPIESRFPMADQLDESEDAAQAAFSPVQAAEGPEQEPTDAAEESAEPAEEPARRTPRPWEVADEAPSAEEPTAPEPAGDAVDAAEEPEAPVEGPAGWDGQPREEAPRDNEGAQGARPEPSFPSVAADAAAAGASAEDYDAETVVGEQSAQEQERVQAESPQAMVLAVLCQNGHLNPPHGKVCRICSGPLGGEPNWYPRPSLGEIWVSTGLNVPLDADIIIGRKPASAPEPGRPRAHLVPVPSPDQQISRTHCEIRVDNWDVRLVDRNSNNGTYVLRPNERPIRISPTEPFFLRVSDVIDIGEGVTIQMLGPRSGV</sequence>
<dbReference type="EMBL" id="LVZK01000001">
    <property type="protein sequence ID" value="OAP85902.1"/>
    <property type="molecule type" value="Genomic_DNA"/>
</dbReference>
<feature type="region of interest" description="Disordered" evidence="2">
    <location>
        <begin position="235"/>
        <end position="510"/>
    </location>
</feature>
<dbReference type="Gene3D" id="2.60.200.20">
    <property type="match status" value="1"/>
</dbReference>
<accession>A0A179B2K6</accession>
<evidence type="ECO:0000256" key="2">
    <source>
        <dbReference type="SAM" id="MobiDB-lite"/>
    </source>
</evidence>
<evidence type="ECO:0000313" key="4">
    <source>
        <dbReference type="EMBL" id="OAP85902.1"/>
    </source>
</evidence>
<feature type="compositionally biased region" description="Low complexity" evidence="2">
    <location>
        <begin position="423"/>
        <end position="436"/>
    </location>
</feature>
<feature type="compositionally biased region" description="Acidic residues" evidence="2">
    <location>
        <begin position="314"/>
        <end position="329"/>
    </location>
</feature>
<dbReference type="SMART" id="SM00240">
    <property type="entry name" value="FHA"/>
    <property type="match status" value="1"/>
</dbReference>
<dbReference type="InterPro" id="IPR000253">
    <property type="entry name" value="FHA_dom"/>
</dbReference>
<keyword evidence="5" id="KW-1185">Reference proteome</keyword>
<name>A0A179B2K6_9ACTO</name>
<feature type="compositionally biased region" description="Basic and acidic residues" evidence="2">
    <location>
        <begin position="455"/>
        <end position="465"/>
    </location>
</feature>
<dbReference type="PROSITE" id="PS50006">
    <property type="entry name" value="FHA_DOMAIN"/>
    <property type="match status" value="1"/>
</dbReference>
<evidence type="ECO:0000256" key="1">
    <source>
        <dbReference type="ARBA" id="ARBA00022553"/>
    </source>
</evidence>
<evidence type="ECO:0000313" key="5">
    <source>
        <dbReference type="Proteomes" id="UP000078368"/>
    </source>
</evidence>